<evidence type="ECO:0000256" key="3">
    <source>
        <dbReference type="ARBA" id="ARBA00023027"/>
    </source>
</evidence>
<accession>A0ABY7Q907</accession>
<proteinExistence type="predicted"/>
<dbReference type="InterPro" id="IPR001509">
    <property type="entry name" value="Epimerase_deHydtase"/>
</dbReference>
<evidence type="ECO:0000259" key="5">
    <source>
        <dbReference type="Pfam" id="PF01370"/>
    </source>
</evidence>
<evidence type="ECO:0000313" key="7">
    <source>
        <dbReference type="Proteomes" id="UP001212821"/>
    </source>
</evidence>
<dbReference type="PANTHER" id="PTHR43078:SF6">
    <property type="entry name" value="UDP-GLUCURONIC ACID DECARBOXYLASE 1"/>
    <property type="match status" value="1"/>
</dbReference>
<comment type="cofactor">
    <cofactor evidence="1">
        <name>NAD(+)</name>
        <dbReference type="ChEBI" id="CHEBI:57540"/>
    </cofactor>
</comment>
<feature type="domain" description="NAD-dependent epimerase/dehydratase" evidence="5">
    <location>
        <begin position="11"/>
        <end position="247"/>
    </location>
</feature>
<dbReference type="SUPFAM" id="SSF51735">
    <property type="entry name" value="NAD(P)-binding Rossmann-fold domains"/>
    <property type="match status" value="1"/>
</dbReference>
<dbReference type="Gene3D" id="3.40.50.720">
    <property type="entry name" value="NAD(P)-binding Rossmann-like Domain"/>
    <property type="match status" value="1"/>
</dbReference>
<keyword evidence="7" id="KW-1185">Reference proteome</keyword>
<dbReference type="PANTHER" id="PTHR43078">
    <property type="entry name" value="UDP-GLUCURONIC ACID DECARBOXYLASE-RELATED"/>
    <property type="match status" value="1"/>
</dbReference>
<name>A0ABY7Q907_9ACTN</name>
<sequence length="341" mass="36805">MSPDARAFRRIVVTGGAGFLGSHLCDRLMTEQAEAVVCVDNLLTGSSDNLAPLLADPRFTLLRRDVSEPIHVPGKVDLVLHFASPASPADYLRLPIHTLKAGSLGTLHALELAERKGARFVLASTSEIYGEPLVHPQPETYRGNVDAVGPRSVYDEAKRFAEALTTAYRTSSGVDTGIVRIFNTYGPRMRPYDGRAVPTFVRQALTGEQITVTGDGSQTRSLCYVDDMVDGILAFAASGHPGPVNLGTTEETSMLELARLIRDMTGCRAAIRFIDRPVDDPTVRRPDTTLARQSLHWSPETSLRQGLKATIAWFAAQLDTALPQASEQAAILPAGARSPGC</sequence>
<keyword evidence="2" id="KW-0210">Decarboxylase</keyword>
<evidence type="ECO:0000313" key="6">
    <source>
        <dbReference type="EMBL" id="WBP89185.1"/>
    </source>
</evidence>
<gene>
    <name evidence="6" type="ORF">O1G21_27295</name>
</gene>
<reference evidence="7" key="1">
    <citation type="submission" date="2022-12" db="EMBL/GenBank/DDBJ databases">
        <authorList>
            <person name="Mo P."/>
        </authorList>
    </citation>
    <scope>NUCLEOTIDE SEQUENCE [LARGE SCALE GENOMIC DNA]</scope>
    <source>
        <strain evidence="7">HUAS 3-15</strain>
    </source>
</reference>
<dbReference type="EMBL" id="CP115450">
    <property type="protein sequence ID" value="WBP89185.1"/>
    <property type="molecule type" value="Genomic_DNA"/>
</dbReference>
<dbReference type="Proteomes" id="UP001212821">
    <property type="component" value="Chromosome"/>
</dbReference>
<dbReference type="InterPro" id="IPR036291">
    <property type="entry name" value="NAD(P)-bd_dom_sf"/>
</dbReference>
<dbReference type="InterPro" id="IPR044516">
    <property type="entry name" value="UXS-like"/>
</dbReference>
<dbReference type="RefSeq" id="WP_270147358.1">
    <property type="nucleotide sequence ID" value="NZ_CP115450.1"/>
</dbReference>
<keyword evidence="3" id="KW-0520">NAD</keyword>
<keyword evidence="4" id="KW-0456">Lyase</keyword>
<evidence type="ECO:0000256" key="2">
    <source>
        <dbReference type="ARBA" id="ARBA00022793"/>
    </source>
</evidence>
<dbReference type="Pfam" id="PF01370">
    <property type="entry name" value="Epimerase"/>
    <property type="match status" value="1"/>
</dbReference>
<organism evidence="6 7">
    <name type="scientific">Kitasatospora cathayae</name>
    <dbReference type="NCBI Taxonomy" id="3004092"/>
    <lineage>
        <taxon>Bacteria</taxon>
        <taxon>Bacillati</taxon>
        <taxon>Actinomycetota</taxon>
        <taxon>Actinomycetes</taxon>
        <taxon>Kitasatosporales</taxon>
        <taxon>Streptomycetaceae</taxon>
        <taxon>Kitasatospora</taxon>
    </lineage>
</organism>
<dbReference type="CDD" id="cd05230">
    <property type="entry name" value="UGD_SDR_e"/>
    <property type="match status" value="1"/>
</dbReference>
<evidence type="ECO:0000256" key="1">
    <source>
        <dbReference type="ARBA" id="ARBA00001911"/>
    </source>
</evidence>
<evidence type="ECO:0000256" key="4">
    <source>
        <dbReference type="ARBA" id="ARBA00023239"/>
    </source>
</evidence>
<protein>
    <submittedName>
        <fullName evidence="6">SDR family oxidoreductase</fullName>
    </submittedName>
</protein>